<organism evidence="1 2">
    <name type="scientific">Hohenbuehelia grisea</name>
    <dbReference type="NCBI Taxonomy" id="104357"/>
    <lineage>
        <taxon>Eukaryota</taxon>
        <taxon>Fungi</taxon>
        <taxon>Dikarya</taxon>
        <taxon>Basidiomycota</taxon>
        <taxon>Agaricomycotina</taxon>
        <taxon>Agaricomycetes</taxon>
        <taxon>Agaricomycetidae</taxon>
        <taxon>Agaricales</taxon>
        <taxon>Pleurotineae</taxon>
        <taxon>Pleurotaceae</taxon>
        <taxon>Hohenbuehelia</taxon>
    </lineage>
</organism>
<evidence type="ECO:0000313" key="1">
    <source>
        <dbReference type="EMBL" id="KAL0949152.1"/>
    </source>
</evidence>
<protein>
    <submittedName>
        <fullName evidence="1">Uncharacterized protein</fullName>
    </submittedName>
</protein>
<accession>A0ABR3J0Q1</accession>
<keyword evidence="2" id="KW-1185">Reference proteome</keyword>
<evidence type="ECO:0000313" key="2">
    <source>
        <dbReference type="Proteomes" id="UP001556367"/>
    </source>
</evidence>
<name>A0ABR3J0Q1_9AGAR</name>
<comment type="caution">
    <text evidence="1">The sequence shown here is derived from an EMBL/GenBank/DDBJ whole genome shotgun (WGS) entry which is preliminary data.</text>
</comment>
<dbReference type="Proteomes" id="UP001556367">
    <property type="component" value="Unassembled WGS sequence"/>
</dbReference>
<dbReference type="EMBL" id="JASNQZ010000012">
    <property type="protein sequence ID" value="KAL0949152.1"/>
    <property type="molecule type" value="Genomic_DNA"/>
</dbReference>
<gene>
    <name evidence="1" type="ORF">HGRIS_009233</name>
</gene>
<proteinExistence type="predicted"/>
<reference evidence="2" key="1">
    <citation type="submission" date="2024-06" db="EMBL/GenBank/DDBJ databases">
        <title>Multi-omics analyses provide insights into the biosynthesis of the anticancer antibiotic pleurotin in Hohenbuehelia grisea.</title>
        <authorList>
            <person name="Weaver J.A."/>
            <person name="Alberti F."/>
        </authorList>
    </citation>
    <scope>NUCLEOTIDE SEQUENCE [LARGE SCALE GENOMIC DNA]</scope>
    <source>
        <strain evidence="2">T-177</strain>
    </source>
</reference>
<sequence>MAPVAPPHLALGRTAGRKITYSSPALVEVSKARLALDAIPDGAEEHRYYAFTTRILMWLVNTTTGLPRAHITNDPRPSTVVPTGIEPRWLDLIPQSKVATEQYREKSQEAAIDESIIVHPADQDLHPDQSGVYDSFGGNSREIPLLATGHFPSILQFPDPPPKHRLPQRQSVRNTFNLPPVAITESKRDIKVTFRVPDFIASMYSMDPVTGIWSLRPVLSVENKRQIHYDYSYEALAAQVREQAMFIFCEHPELKGAVISTLSLAAGKVKWCDWKWSANGPTVAKETAMQDLFVERRVEGPDGTLSVFDDFADDFKVMWKRFARRHYLQCNSFFQF</sequence>